<dbReference type="AlphaFoldDB" id="A0A2T9X912"/>
<evidence type="ECO:0000313" key="1">
    <source>
        <dbReference type="EMBL" id="PVU76574.1"/>
    </source>
</evidence>
<evidence type="ECO:0000313" key="2">
    <source>
        <dbReference type="Proteomes" id="UP000245638"/>
    </source>
</evidence>
<comment type="caution">
    <text evidence="1">The sequence shown here is derived from an EMBL/GenBank/DDBJ whole genome shotgun (WGS) entry which is preliminary data.</text>
</comment>
<reference evidence="1 2" key="1">
    <citation type="journal article" date="2015" name="Appl. Environ. Microbiol.">
        <title>Nanoarchaeota, Their Sulfolobales Host, and Nanoarchaeota Virus Distribution across Yellowstone National Park Hot Springs.</title>
        <authorList>
            <person name="Munson-McGee J.H."/>
            <person name="Field E.K."/>
            <person name="Bateson M."/>
            <person name="Rooney C."/>
            <person name="Stepanauskas R."/>
            <person name="Young M.J."/>
        </authorList>
    </citation>
    <scope>NUCLEOTIDE SEQUENCE [LARGE SCALE GENOMIC DNA]</scope>
    <source>
        <strain evidence="1">SCGC AC-742_N10</strain>
    </source>
</reference>
<name>A0A2T9X912_9CREN</name>
<dbReference type="EMBL" id="QEFD01000084">
    <property type="protein sequence ID" value="PVU76574.1"/>
    <property type="molecule type" value="Genomic_DNA"/>
</dbReference>
<sequence>MILTADEATFYSLPPLPERILPIVRKNRYPPYGLRKIEAMTNSIILPPSKIRKPDILGIYVNDPLALTQPSLAIKEAFGEYPRFYYSFQKFSAKIRELKSRFKFKVIVGGPGAWELVGKKEEDWIDTIVVGEAENVIHKAIAEEGIIKGTPAEKFYPIKAPSAMAEVEVMRGTRKIPREVILSEMKIQSIQGKVNLISPDLFSYGDEEEIISLLKMSSEFGKVFFNQISLKGISKIDLRRVSRILNLNEKNYRTPVLSKEPGVCNVEVEGDEIKELNNNFIYPMIFVPTDSISSLEGYKALVIPLPSDGDNYYEALYKSWNISRKIIKNRIMISLIDKIILKNKETKGEFLRKLNVRSPIFLVQLFSLLLKS</sequence>
<gene>
    <name evidence="1" type="ORF">DDW13_02715</name>
</gene>
<dbReference type="Proteomes" id="UP000245638">
    <property type="component" value="Unassembled WGS sequence"/>
</dbReference>
<evidence type="ECO:0008006" key="3">
    <source>
        <dbReference type="Google" id="ProtNLM"/>
    </source>
</evidence>
<proteinExistence type="predicted"/>
<protein>
    <recommendedName>
        <fullName evidence="3">Radical SAM protein</fullName>
    </recommendedName>
</protein>
<accession>A0A2T9X912</accession>
<organism evidence="1 2">
    <name type="scientific">Acidianus hospitalis</name>
    <dbReference type="NCBI Taxonomy" id="563177"/>
    <lineage>
        <taxon>Archaea</taxon>
        <taxon>Thermoproteota</taxon>
        <taxon>Thermoprotei</taxon>
        <taxon>Sulfolobales</taxon>
        <taxon>Sulfolobaceae</taxon>
        <taxon>Acidianus</taxon>
    </lineage>
</organism>